<feature type="coiled-coil region" evidence="1">
    <location>
        <begin position="57"/>
        <end position="91"/>
    </location>
</feature>
<evidence type="ECO:0000256" key="2">
    <source>
        <dbReference type="SAM" id="MobiDB-lite"/>
    </source>
</evidence>
<evidence type="ECO:0008006" key="5">
    <source>
        <dbReference type="Google" id="ProtNLM"/>
    </source>
</evidence>
<comment type="caution">
    <text evidence="3">The sequence shown here is derived from an EMBL/GenBank/DDBJ whole genome shotgun (WGS) entry which is preliminary data.</text>
</comment>
<dbReference type="Proteomes" id="UP001189429">
    <property type="component" value="Unassembled WGS sequence"/>
</dbReference>
<feature type="non-terminal residue" evidence="3">
    <location>
        <position position="1"/>
    </location>
</feature>
<evidence type="ECO:0000313" key="3">
    <source>
        <dbReference type="EMBL" id="CAK0840153.1"/>
    </source>
</evidence>
<reference evidence="3" key="1">
    <citation type="submission" date="2023-10" db="EMBL/GenBank/DDBJ databases">
        <authorList>
            <person name="Chen Y."/>
            <person name="Shah S."/>
            <person name="Dougan E. K."/>
            <person name="Thang M."/>
            <person name="Chan C."/>
        </authorList>
    </citation>
    <scope>NUCLEOTIDE SEQUENCE [LARGE SCALE GENOMIC DNA]</scope>
</reference>
<feature type="region of interest" description="Disordered" evidence="2">
    <location>
        <begin position="32"/>
        <end position="56"/>
    </location>
</feature>
<proteinExistence type="predicted"/>
<protein>
    <recommendedName>
        <fullName evidence="5">Tubulin-specific chaperone A</fullName>
    </recommendedName>
</protein>
<name>A0ABN9T534_9DINO</name>
<evidence type="ECO:0000256" key="1">
    <source>
        <dbReference type="SAM" id="Coils"/>
    </source>
</evidence>
<accession>A0ABN9T534</accession>
<keyword evidence="1" id="KW-0175">Coiled coil</keyword>
<organism evidence="3 4">
    <name type="scientific">Prorocentrum cordatum</name>
    <dbReference type="NCBI Taxonomy" id="2364126"/>
    <lineage>
        <taxon>Eukaryota</taxon>
        <taxon>Sar</taxon>
        <taxon>Alveolata</taxon>
        <taxon>Dinophyceae</taxon>
        <taxon>Prorocentrales</taxon>
        <taxon>Prorocentraceae</taxon>
        <taxon>Prorocentrum</taxon>
    </lineage>
</organism>
<feature type="non-terminal residue" evidence="3">
    <location>
        <position position="120"/>
    </location>
</feature>
<keyword evidence="4" id="KW-1185">Reference proteome</keyword>
<dbReference type="EMBL" id="CAUYUJ010014354">
    <property type="protein sequence ID" value="CAK0840153.1"/>
    <property type="molecule type" value="Genomic_DNA"/>
</dbReference>
<evidence type="ECO:0000313" key="4">
    <source>
        <dbReference type="Proteomes" id="UP001189429"/>
    </source>
</evidence>
<sequence length="120" mass="13233">RLPATGSKRESRIDKQFADMAKKLEQLTAPSRAVPVRSNIESRRSGLTQNSNVGHGLNRANAKFEKFKQELADFDKNMGQLQEDRADADAEWQAAEYAALQKQLVASLPLDSDAGVDVFG</sequence>
<gene>
    <name evidence="3" type="ORF">PCOR1329_LOCUS35657</name>
</gene>